<dbReference type="Proteomes" id="UP000030641">
    <property type="component" value="Unassembled WGS sequence"/>
</dbReference>
<dbReference type="OrthoDB" id="21573at2759"/>
<evidence type="ECO:0000256" key="1">
    <source>
        <dbReference type="ARBA" id="ARBA00005439"/>
    </source>
</evidence>
<dbReference type="GO" id="GO:0003743">
    <property type="term" value="F:translation initiation factor activity"/>
    <property type="evidence" value="ECO:0007669"/>
    <property type="project" value="UniProtKB-KW"/>
</dbReference>
<dbReference type="HOGENOM" id="CLU_062478_0_1_1"/>
<accession>A0A074YUH2</accession>
<dbReference type="InterPro" id="IPR036788">
    <property type="entry name" value="T_IF-3_C_sf"/>
</dbReference>
<keyword evidence="6" id="KW-1185">Reference proteome</keyword>
<organism evidence="5 6">
    <name type="scientific">Aureobasidium subglaciale (strain EXF-2481)</name>
    <name type="common">Aureobasidium pullulans var. subglaciale</name>
    <dbReference type="NCBI Taxonomy" id="1043005"/>
    <lineage>
        <taxon>Eukaryota</taxon>
        <taxon>Fungi</taxon>
        <taxon>Dikarya</taxon>
        <taxon>Ascomycota</taxon>
        <taxon>Pezizomycotina</taxon>
        <taxon>Dothideomycetes</taxon>
        <taxon>Dothideomycetidae</taxon>
        <taxon>Dothideales</taxon>
        <taxon>Saccotheciaceae</taxon>
        <taxon>Aureobasidium</taxon>
    </lineage>
</organism>
<dbReference type="PANTHER" id="PTHR10938">
    <property type="entry name" value="TRANSLATION INITIATION FACTOR IF-3"/>
    <property type="match status" value="1"/>
</dbReference>
<dbReference type="AlphaFoldDB" id="A0A074YUH2"/>
<name>A0A074YUH2_AURSE</name>
<dbReference type="OMA" id="GTQTKAM"/>
<evidence type="ECO:0000256" key="3">
    <source>
        <dbReference type="ARBA" id="ARBA00022917"/>
    </source>
</evidence>
<evidence type="ECO:0000256" key="2">
    <source>
        <dbReference type="ARBA" id="ARBA00022540"/>
    </source>
</evidence>
<dbReference type="RefSeq" id="XP_013338949.1">
    <property type="nucleotide sequence ID" value="XM_013483495.1"/>
</dbReference>
<keyword evidence="3" id="KW-0648">Protein biosynthesis</keyword>
<evidence type="ECO:0000313" key="6">
    <source>
        <dbReference type="Proteomes" id="UP000030641"/>
    </source>
</evidence>
<dbReference type="GO" id="GO:0043022">
    <property type="term" value="F:ribosome binding"/>
    <property type="evidence" value="ECO:0007669"/>
    <property type="project" value="TreeGrafter"/>
</dbReference>
<evidence type="ECO:0000256" key="4">
    <source>
        <dbReference type="SAM" id="MobiDB-lite"/>
    </source>
</evidence>
<dbReference type="EMBL" id="KL584790">
    <property type="protein sequence ID" value="KEQ90481.1"/>
    <property type="molecule type" value="Genomic_DNA"/>
</dbReference>
<keyword evidence="2" id="KW-0396">Initiation factor</keyword>
<reference evidence="5 6" key="1">
    <citation type="journal article" date="2014" name="BMC Genomics">
        <title>Genome sequencing of four Aureobasidium pullulans varieties: biotechnological potential, stress tolerance, and description of new species.</title>
        <authorList>
            <person name="Gostin Ar C."/>
            <person name="Ohm R.A."/>
            <person name="Kogej T."/>
            <person name="Sonjak S."/>
            <person name="Turk M."/>
            <person name="Zajc J."/>
            <person name="Zalar P."/>
            <person name="Grube M."/>
            <person name="Sun H."/>
            <person name="Han J."/>
            <person name="Sharma A."/>
            <person name="Chiniquy J."/>
            <person name="Ngan C.Y."/>
            <person name="Lipzen A."/>
            <person name="Barry K."/>
            <person name="Grigoriev I.V."/>
            <person name="Gunde-Cimerman N."/>
        </authorList>
    </citation>
    <scope>NUCLEOTIDE SEQUENCE [LARGE SCALE GENOMIC DNA]</scope>
    <source>
        <strain evidence="5 6">EXF-2481</strain>
    </source>
</reference>
<dbReference type="GO" id="GO:0032790">
    <property type="term" value="P:ribosome disassembly"/>
    <property type="evidence" value="ECO:0007669"/>
    <property type="project" value="TreeGrafter"/>
</dbReference>
<dbReference type="PANTHER" id="PTHR10938:SF0">
    <property type="entry name" value="TRANSLATION INITIATION FACTOR IF-3, MITOCHONDRIAL"/>
    <property type="match status" value="1"/>
</dbReference>
<feature type="region of interest" description="Disordered" evidence="4">
    <location>
        <begin position="32"/>
        <end position="55"/>
    </location>
</feature>
<dbReference type="GO" id="GO:0070124">
    <property type="term" value="P:mitochondrial translational initiation"/>
    <property type="evidence" value="ECO:0007669"/>
    <property type="project" value="TreeGrafter"/>
</dbReference>
<evidence type="ECO:0008006" key="7">
    <source>
        <dbReference type="Google" id="ProtNLM"/>
    </source>
</evidence>
<dbReference type="STRING" id="1043005.A0A074YUH2"/>
<comment type="similarity">
    <text evidence="1">Belongs to the IF-3 family.</text>
</comment>
<protein>
    <recommendedName>
        <fullName evidence="7">Translation initiation factor 3 N-terminal domain-containing protein</fullName>
    </recommendedName>
</protein>
<dbReference type="GO" id="GO:0005739">
    <property type="term" value="C:mitochondrion"/>
    <property type="evidence" value="ECO:0007669"/>
    <property type="project" value="TreeGrafter"/>
</dbReference>
<dbReference type="SUPFAM" id="SSF55200">
    <property type="entry name" value="Translation initiation factor IF3, C-terminal domain"/>
    <property type="match status" value="1"/>
</dbReference>
<gene>
    <name evidence="5" type="ORF">AUEXF2481DRAFT_9386</name>
</gene>
<evidence type="ECO:0000313" key="5">
    <source>
        <dbReference type="EMBL" id="KEQ90481.1"/>
    </source>
</evidence>
<sequence>MPSPMQALYRVFVQPALLPRTRPLTITLTPPRSTPLRAFSSTPPRLAAKGPPAKRKQLWDEEIPARRIQLVDPESGSLQPPSRLRDLLETLDRKTFRVVCVTAPPAGNWTEEWIPTCKLQDKKQAYQAEKAKKKLVQQKTAAEGTKTLELNWAIDANDLGHRMKRMQEFLGQGKKVEIILARKKGGRRATPEECEELLQKIGEAAEMVKGTKELKKFEGKLAGMGNLSYEGPKPT</sequence>
<proteinExistence type="inferred from homology"/>
<dbReference type="Gene3D" id="3.30.110.10">
    <property type="entry name" value="Translation initiation factor 3 (IF-3), C-terminal domain"/>
    <property type="match status" value="1"/>
</dbReference>
<dbReference type="InParanoid" id="A0A074YUH2"/>
<dbReference type="InterPro" id="IPR001288">
    <property type="entry name" value="Translation_initiation_fac_3"/>
</dbReference>
<dbReference type="GeneID" id="25372332"/>